<dbReference type="Proteomes" id="UP001165090">
    <property type="component" value="Unassembled WGS sequence"/>
</dbReference>
<comment type="caution">
    <text evidence="4">The sequence shown here is derived from an EMBL/GenBank/DDBJ whole genome shotgun (WGS) entry which is preliminary data.</text>
</comment>
<feature type="region of interest" description="Disordered" evidence="3">
    <location>
        <begin position="290"/>
        <end position="316"/>
    </location>
</feature>
<dbReference type="EMBL" id="BSDZ01000011">
    <property type="protein sequence ID" value="GLI61928.1"/>
    <property type="molecule type" value="Genomic_DNA"/>
</dbReference>
<gene>
    <name evidence="4" type="ORF">VaNZ11_004454</name>
</gene>
<evidence type="ECO:0000256" key="3">
    <source>
        <dbReference type="SAM" id="MobiDB-lite"/>
    </source>
</evidence>
<dbReference type="SUPFAM" id="SSF52540">
    <property type="entry name" value="P-loop containing nucleoside triphosphate hydrolases"/>
    <property type="match status" value="1"/>
</dbReference>
<evidence type="ECO:0000313" key="4">
    <source>
        <dbReference type="EMBL" id="GLI61928.1"/>
    </source>
</evidence>
<dbReference type="Pfam" id="PF01121">
    <property type="entry name" value="CoaE"/>
    <property type="match status" value="1"/>
</dbReference>
<sequence length="316" mass="33901">MFLVVSNSISQPGYHVRRRDAFQVVIAIQRAHYSIADGVEILRRNSPTSCKTRKGSFETPFGHTCAMCPCAMDDPNGKQVSEDAGMIKNTFVLGLTGSIGMGKSTVSDMFRDEGVPVWDADATVHALYGRGGAAVPLVGAAFPDVIIDGAVDRAALSAEVVGNEVAMKQLEAIVHPLVAQSRRDFLEQVQRQRQPLAVLDIPLLFETGGPGPRRHGTDAVAVVSAPVEVQRARVLSRPGMTEEKLGAILGRQVPDSEKRRLSDYVIDTSTDLATTRGRVSELVRQLNQAAGGGLQRNVDSSNYSRSYGADSGLTAD</sequence>
<reference evidence="4 5" key="1">
    <citation type="journal article" date="2023" name="IScience">
        <title>Expanded male sex-determining region conserved during the evolution of homothallism in the green alga Volvox.</title>
        <authorList>
            <person name="Yamamoto K."/>
            <person name="Matsuzaki R."/>
            <person name="Mahakham W."/>
            <person name="Heman W."/>
            <person name="Sekimoto H."/>
            <person name="Kawachi M."/>
            <person name="Minakuchi Y."/>
            <person name="Toyoda A."/>
            <person name="Nozaki H."/>
        </authorList>
    </citation>
    <scope>NUCLEOTIDE SEQUENCE [LARGE SCALE GENOMIC DNA]</scope>
    <source>
        <strain evidence="4 5">NIES-4468</strain>
    </source>
</reference>
<dbReference type="PROSITE" id="PS51219">
    <property type="entry name" value="DPCK"/>
    <property type="match status" value="1"/>
</dbReference>
<proteinExistence type="inferred from homology"/>
<keyword evidence="1" id="KW-0547">Nucleotide-binding</keyword>
<dbReference type="InterPro" id="IPR001977">
    <property type="entry name" value="Depp_CoAkinase"/>
</dbReference>
<dbReference type="PANTHER" id="PTHR10695">
    <property type="entry name" value="DEPHOSPHO-COA KINASE-RELATED"/>
    <property type="match status" value="1"/>
</dbReference>
<dbReference type="PANTHER" id="PTHR10695:SF46">
    <property type="entry name" value="BIFUNCTIONAL COENZYME A SYNTHASE-RELATED"/>
    <property type="match status" value="1"/>
</dbReference>
<accession>A0ABQ5RXE4</accession>
<evidence type="ECO:0000313" key="5">
    <source>
        <dbReference type="Proteomes" id="UP001165090"/>
    </source>
</evidence>
<evidence type="ECO:0008006" key="6">
    <source>
        <dbReference type="Google" id="ProtNLM"/>
    </source>
</evidence>
<keyword evidence="5" id="KW-1185">Reference proteome</keyword>
<dbReference type="Gene3D" id="3.40.50.300">
    <property type="entry name" value="P-loop containing nucleotide triphosphate hydrolases"/>
    <property type="match status" value="1"/>
</dbReference>
<dbReference type="CDD" id="cd02022">
    <property type="entry name" value="DPCK"/>
    <property type="match status" value="1"/>
</dbReference>
<protein>
    <recommendedName>
        <fullName evidence="6">Dephospho-CoA kinase</fullName>
    </recommendedName>
</protein>
<evidence type="ECO:0000256" key="2">
    <source>
        <dbReference type="ARBA" id="ARBA00022840"/>
    </source>
</evidence>
<dbReference type="NCBIfam" id="TIGR00152">
    <property type="entry name" value="dephospho-CoA kinase"/>
    <property type="match status" value="1"/>
</dbReference>
<dbReference type="HAMAP" id="MF_00376">
    <property type="entry name" value="Dephospho_CoA_kinase"/>
    <property type="match status" value="1"/>
</dbReference>
<name>A0ABQ5RXE4_9CHLO</name>
<organism evidence="4 5">
    <name type="scientific">Volvox africanus</name>
    <dbReference type="NCBI Taxonomy" id="51714"/>
    <lineage>
        <taxon>Eukaryota</taxon>
        <taxon>Viridiplantae</taxon>
        <taxon>Chlorophyta</taxon>
        <taxon>core chlorophytes</taxon>
        <taxon>Chlorophyceae</taxon>
        <taxon>CS clade</taxon>
        <taxon>Chlamydomonadales</taxon>
        <taxon>Volvocaceae</taxon>
        <taxon>Volvox</taxon>
    </lineage>
</organism>
<evidence type="ECO:0000256" key="1">
    <source>
        <dbReference type="ARBA" id="ARBA00022741"/>
    </source>
</evidence>
<dbReference type="InterPro" id="IPR027417">
    <property type="entry name" value="P-loop_NTPase"/>
</dbReference>
<keyword evidence="2" id="KW-0067">ATP-binding</keyword>